<dbReference type="KEGG" id="mss:MSU_0116"/>
<dbReference type="HOGENOM" id="CLU_126520_0_0_14"/>
<proteinExistence type="predicted"/>
<evidence type="ECO:0000313" key="2">
    <source>
        <dbReference type="Proteomes" id="UP000007484"/>
    </source>
</evidence>
<sequence length="178" mass="20001">MWAKTALLITSLAGGVVGGSYLFRDNLKAIFNKRVDETLEKVEESSSEIIAEYIYNWNSDNSSATCSRVLEGKSKAVNLTSEECKGLAERIWKDNEEEKKTKILVIVGEKYLKEIFGGGINPPLNENYSYKLKEGLKAGISFHGKQCKSKEDLKMENKVVVLCEKEVTNNITEQTPRK</sequence>
<dbReference type="Proteomes" id="UP000007484">
    <property type="component" value="Chromosome"/>
</dbReference>
<organism evidence="1 2">
    <name type="scientific">Mycoplasma suis (strain Illinois)</name>
    <dbReference type="NCBI Taxonomy" id="768700"/>
    <lineage>
        <taxon>Bacteria</taxon>
        <taxon>Bacillati</taxon>
        <taxon>Mycoplasmatota</taxon>
        <taxon>Mollicutes</taxon>
        <taxon>Mycoplasmataceae</taxon>
        <taxon>Mycoplasma</taxon>
    </lineage>
</organism>
<evidence type="ECO:0000313" key="1">
    <source>
        <dbReference type="EMBL" id="ADX97660.1"/>
    </source>
</evidence>
<reference evidence="1 2" key="1">
    <citation type="journal article" date="2011" name="J. Bacteriol.">
        <title>Complete genome sequences of two hemotropic Mycoplasmas, Mycoplasma haemofelis strain Ohio2 and Mycoplasma suis strain Illinois.</title>
        <authorList>
            <person name="Messick J.B."/>
            <person name="Santos A.P."/>
            <person name="Guimaraes A.M."/>
        </authorList>
    </citation>
    <scope>NUCLEOTIDE SEQUENCE [LARGE SCALE GENOMIC DNA]</scope>
    <source>
        <strain evidence="1 2">Illinois</strain>
    </source>
</reference>
<dbReference type="STRING" id="768700.MSU_0116"/>
<gene>
    <name evidence="1" type="ordered locus">MSU_0116</name>
</gene>
<dbReference type="RefSeq" id="WP_013608809.1">
    <property type="nucleotide sequence ID" value="NC_015155.1"/>
</dbReference>
<name>F0QQ90_MYCSL</name>
<dbReference type="EMBL" id="CP002525">
    <property type="protein sequence ID" value="ADX97660.1"/>
    <property type="molecule type" value="Genomic_DNA"/>
</dbReference>
<keyword evidence="2" id="KW-1185">Reference proteome</keyword>
<dbReference type="AlphaFoldDB" id="F0QQ90"/>
<protein>
    <submittedName>
        <fullName evidence="1">Uncharacterized protein</fullName>
    </submittedName>
</protein>
<accession>F0QQ90</accession>